<dbReference type="EMBL" id="HBGF01028073">
    <property type="protein sequence ID" value="CAD9123479.1"/>
    <property type="molecule type" value="Transcribed_RNA"/>
</dbReference>
<organism evidence="2">
    <name type="scientific">Neobodo designis</name>
    <name type="common">Flagellated protozoan</name>
    <name type="synonym">Bodo designis</name>
    <dbReference type="NCBI Taxonomy" id="312471"/>
    <lineage>
        <taxon>Eukaryota</taxon>
        <taxon>Discoba</taxon>
        <taxon>Euglenozoa</taxon>
        <taxon>Kinetoplastea</taxon>
        <taxon>Metakinetoplastina</taxon>
        <taxon>Neobodonida</taxon>
        <taxon>Neobodo</taxon>
    </lineage>
</organism>
<dbReference type="AlphaFoldDB" id="A0A7S1Q7C6"/>
<accession>A0A7S1Q7C6</accession>
<reference evidence="2" key="1">
    <citation type="submission" date="2021-01" db="EMBL/GenBank/DDBJ databases">
        <authorList>
            <person name="Corre E."/>
            <person name="Pelletier E."/>
            <person name="Niang G."/>
            <person name="Scheremetjew M."/>
            <person name="Finn R."/>
            <person name="Kale V."/>
            <person name="Holt S."/>
            <person name="Cochrane G."/>
            <person name="Meng A."/>
            <person name="Brown T."/>
            <person name="Cohen L."/>
        </authorList>
    </citation>
    <scope>NUCLEOTIDE SEQUENCE</scope>
    <source>
        <strain evidence="2">CCAP 1951/1</strain>
    </source>
</reference>
<evidence type="ECO:0000256" key="1">
    <source>
        <dbReference type="SAM" id="MobiDB-lite"/>
    </source>
</evidence>
<feature type="region of interest" description="Disordered" evidence="1">
    <location>
        <begin position="1"/>
        <end position="24"/>
    </location>
</feature>
<feature type="region of interest" description="Disordered" evidence="1">
    <location>
        <begin position="91"/>
        <end position="110"/>
    </location>
</feature>
<protein>
    <submittedName>
        <fullName evidence="2">Uncharacterized protein</fullName>
    </submittedName>
</protein>
<name>A0A7S1Q7C6_NEODS</name>
<evidence type="ECO:0000313" key="2">
    <source>
        <dbReference type="EMBL" id="CAD9123479.1"/>
    </source>
</evidence>
<proteinExistence type="predicted"/>
<sequence>MGCAASSASGAKIPSGTRDALADVDRASTRCVDGRTVRRNVGPPAEGAAVDVRMVKVLATLPGHAPGEARSARAFPDGQLQTADAAVCGATQPPASADEVDAASDYLPSA</sequence>
<gene>
    <name evidence="2" type="ORF">NDES1114_LOCUS18611</name>
</gene>